<sequence>MLSRAAEMATPMSFIFFIFLGQAISFSPLEATETIGGLVTNNRVQLDRIRVDTEAKKQWDSNYTTSSTATEAYRFKFTCLKKNLTFFQDPVTPYYLTCNLTGHTNTPLSISFDTDIHALAKLDPPFWVYQDVGDVSRTFKISILRQRMGSVYLNIWIRKALGGGDQKLVHAFDKTNSLQVEEYTRWLVGGKAIYENETDPVSLGIHLKILRPRGVIETVFRVFVATMVCGLTLVMGCELELKLIWHHLKRPASPLIGFICQYGLMPSVSSL</sequence>
<name>A0A0R3TAN9_RODNA</name>
<accession>A0A0R3TAN9</accession>
<keyword evidence="3" id="KW-1185">Reference proteome</keyword>
<dbReference type="WBParaSite" id="HNAJ_0000412801-mRNA-1">
    <property type="protein sequence ID" value="HNAJ_0000412801-mRNA-1"/>
    <property type="gene ID" value="HNAJ_0000412801"/>
</dbReference>
<dbReference type="Gene3D" id="1.20.1530.20">
    <property type="match status" value="1"/>
</dbReference>
<protein>
    <submittedName>
        <fullName evidence="4">PLAT domain-containing protein</fullName>
    </submittedName>
</protein>
<feature type="signal peptide" evidence="1">
    <location>
        <begin position="1"/>
        <end position="25"/>
    </location>
</feature>
<evidence type="ECO:0000313" key="2">
    <source>
        <dbReference type="EMBL" id="VDN99985.1"/>
    </source>
</evidence>
<dbReference type="STRING" id="102285.A0A0R3TAN9"/>
<dbReference type="OrthoDB" id="203097at2759"/>
<dbReference type="Proteomes" id="UP000278807">
    <property type="component" value="Unassembled WGS sequence"/>
</dbReference>
<reference evidence="2 3" key="2">
    <citation type="submission" date="2018-11" db="EMBL/GenBank/DDBJ databases">
        <authorList>
            <consortium name="Pathogen Informatics"/>
        </authorList>
    </citation>
    <scope>NUCLEOTIDE SEQUENCE [LARGE SCALE GENOMIC DNA]</scope>
</reference>
<feature type="chain" id="PRO_5043131759" evidence="1">
    <location>
        <begin position="26"/>
        <end position="271"/>
    </location>
</feature>
<evidence type="ECO:0000256" key="1">
    <source>
        <dbReference type="SAM" id="SignalP"/>
    </source>
</evidence>
<dbReference type="EMBL" id="UZAE01002709">
    <property type="protein sequence ID" value="VDN99985.1"/>
    <property type="molecule type" value="Genomic_DNA"/>
</dbReference>
<evidence type="ECO:0000313" key="4">
    <source>
        <dbReference type="WBParaSite" id="HNAJ_0000412801-mRNA-1"/>
    </source>
</evidence>
<dbReference type="InterPro" id="IPR038770">
    <property type="entry name" value="Na+/solute_symporter_sf"/>
</dbReference>
<dbReference type="AlphaFoldDB" id="A0A0R3TAN9"/>
<keyword evidence="1" id="KW-0732">Signal</keyword>
<organism evidence="4">
    <name type="scientific">Rodentolepis nana</name>
    <name type="common">Dwarf tapeworm</name>
    <name type="synonym">Hymenolepis nana</name>
    <dbReference type="NCBI Taxonomy" id="102285"/>
    <lineage>
        <taxon>Eukaryota</taxon>
        <taxon>Metazoa</taxon>
        <taxon>Spiralia</taxon>
        <taxon>Lophotrochozoa</taxon>
        <taxon>Platyhelminthes</taxon>
        <taxon>Cestoda</taxon>
        <taxon>Eucestoda</taxon>
        <taxon>Cyclophyllidea</taxon>
        <taxon>Hymenolepididae</taxon>
        <taxon>Rodentolepis</taxon>
    </lineage>
</organism>
<proteinExistence type="predicted"/>
<gene>
    <name evidence="2" type="ORF">HNAJ_LOCUS4126</name>
</gene>
<reference evidence="4" key="1">
    <citation type="submission" date="2017-02" db="UniProtKB">
        <authorList>
            <consortium name="WormBaseParasite"/>
        </authorList>
    </citation>
    <scope>IDENTIFICATION</scope>
</reference>
<evidence type="ECO:0000313" key="3">
    <source>
        <dbReference type="Proteomes" id="UP000278807"/>
    </source>
</evidence>